<organism evidence="1">
    <name type="scientific">Ananas comosus var. bracteatus</name>
    <name type="common">red pineapple</name>
    <dbReference type="NCBI Taxonomy" id="296719"/>
    <lineage>
        <taxon>Eukaryota</taxon>
        <taxon>Viridiplantae</taxon>
        <taxon>Streptophyta</taxon>
        <taxon>Embryophyta</taxon>
        <taxon>Tracheophyta</taxon>
        <taxon>Spermatophyta</taxon>
        <taxon>Magnoliopsida</taxon>
        <taxon>Liliopsida</taxon>
        <taxon>Poales</taxon>
        <taxon>Bromeliaceae</taxon>
        <taxon>Bromelioideae</taxon>
        <taxon>Ananas</taxon>
    </lineage>
</organism>
<dbReference type="EMBL" id="LR862139">
    <property type="protein sequence ID" value="CAD1818559.1"/>
    <property type="molecule type" value="Genomic_DNA"/>
</dbReference>
<name>A0A6V7NIX0_ANACO</name>
<protein>
    <submittedName>
        <fullName evidence="1">Uncharacterized protein</fullName>
    </submittedName>
</protein>
<proteinExistence type="predicted"/>
<sequence>MTTLACHLCSFAHACEGRSLQAGTPELAYATYVRSCGIEKPTGRVGQTHSSSGNVGLPQALRRHKPDYLGHDDWTFETMTTLACLLCSFTHACEGRSLQAGTPELAYATYVRSCGIEKPTGSGGTNSFLEWECWSTTDT</sequence>
<gene>
    <name evidence="1" type="ORF">CB5_LOCUS1770</name>
</gene>
<reference evidence="1" key="1">
    <citation type="submission" date="2020-07" db="EMBL/GenBank/DDBJ databases">
        <authorList>
            <person name="Lin J."/>
        </authorList>
    </citation>
    <scope>NUCLEOTIDE SEQUENCE</scope>
</reference>
<accession>A0A6V7NIX0</accession>
<evidence type="ECO:0000313" key="1">
    <source>
        <dbReference type="EMBL" id="CAD1818559.1"/>
    </source>
</evidence>
<dbReference type="AlphaFoldDB" id="A0A6V7NIX0"/>